<evidence type="ECO:0000313" key="2">
    <source>
        <dbReference type="Proteomes" id="UP000011761"/>
    </source>
</evidence>
<proteinExistence type="predicted"/>
<name>M2LW12_BAUPA</name>
<organism evidence="1 2">
    <name type="scientific">Baudoinia panamericana (strain UAMH 10762)</name>
    <name type="common">Angels' share fungus</name>
    <name type="synonym">Baudoinia compniacensis (strain UAMH 10762)</name>
    <dbReference type="NCBI Taxonomy" id="717646"/>
    <lineage>
        <taxon>Eukaryota</taxon>
        <taxon>Fungi</taxon>
        <taxon>Dikarya</taxon>
        <taxon>Ascomycota</taxon>
        <taxon>Pezizomycotina</taxon>
        <taxon>Dothideomycetes</taxon>
        <taxon>Dothideomycetidae</taxon>
        <taxon>Mycosphaerellales</taxon>
        <taxon>Teratosphaeriaceae</taxon>
        <taxon>Baudoinia</taxon>
    </lineage>
</organism>
<gene>
    <name evidence="1" type="ORF">BAUCODRAFT_120145</name>
</gene>
<dbReference type="RefSeq" id="XP_007673978.1">
    <property type="nucleotide sequence ID" value="XM_007675788.1"/>
</dbReference>
<keyword evidence="2" id="KW-1185">Reference proteome</keyword>
<dbReference type="GeneID" id="19107486"/>
<reference evidence="1 2" key="1">
    <citation type="journal article" date="2012" name="PLoS Pathog.">
        <title>Diverse lifestyles and strategies of plant pathogenesis encoded in the genomes of eighteen Dothideomycetes fungi.</title>
        <authorList>
            <person name="Ohm R.A."/>
            <person name="Feau N."/>
            <person name="Henrissat B."/>
            <person name="Schoch C.L."/>
            <person name="Horwitz B.A."/>
            <person name="Barry K.W."/>
            <person name="Condon B.J."/>
            <person name="Copeland A.C."/>
            <person name="Dhillon B."/>
            <person name="Glaser F."/>
            <person name="Hesse C.N."/>
            <person name="Kosti I."/>
            <person name="LaButti K."/>
            <person name="Lindquist E.A."/>
            <person name="Lucas S."/>
            <person name="Salamov A.A."/>
            <person name="Bradshaw R.E."/>
            <person name="Ciuffetti L."/>
            <person name="Hamelin R.C."/>
            <person name="Kema G.H.J."/>
            <person name="Lawrence C."/>
            <person name="Scott J.A."/>
            <person name="Spatafora J.W."/>
            <person name="Turgeon B.G."/>
            <person name="de Wit P.J.G.M."/>
            <person name="Zhong S."/>
            <person name="Goodwin S.B."/>
            <person name="Grigoriev I.V."/>
        </authorList>
    </citation>
    <scope>NUCLEOTIDE SEQUENCE [LARGE SCALE GENOMIC DNA]</scope>
    <source>
        <strain evidence="1 2">UAMH 10762</strain>
    </source>
</reference>
<dbReference type="Proteomes" id="UP000011761">
    <property type="component" value="Unassembled WGS sequence"/>
</dbReference>
<dbReference type="AlphaFoldDB" id="M2LW12"/>
<sequence length="53" mass="5871">MATLISNNLCLVKDDDGGPVGFNSPMHAYSRSHDKLSVLRVQSGRHTGVFVRW</sequence>
<accession>M2LW12</accession>
<dbReference type="EMBL" id="KB445552">
    <property type="protein sequence ID" value="EMC98852.1"/>
    <property type="molecule type" value="Genomic_DNA"/>
</dbReference>
<evidence type="ECO:0000313" key="1">
    <source>
        <dbReference type="EMBL" id="EMC98852.1"/>
    </source>
</evidence>
<protein>
    <submittedName>
        <fullName evidence="1">Uncharacterized protein</fullName>
    </submittedName>
</protein>
<dbReference type="KEGG" id="bcom:BAUCODRAFT_120145"/>
<dbReference type="HOGENOM" id="CLU_3068287_0_0_1"/>